<dbReference type="EMBL" id="RKLQ01000002">
    <property type="protein sequence ID" value="MBX0305015.1"/>
    <property type="molecule type" value="Genomic_DNA"/>
</dbReference>
<evidence type="ECO:0000313" key="2">
    <source>
        <dbReference type="EMBL" id="MBX0305015.1"/>
    </source>
</evidence>
<gene>
    <name evidence="2" type="ORF">EGD98_15210</name>
</gene>
<keyword evidence="3" id="KW-1185">Reference proteome</keyword>
<dbReference type="RefSeq" id="WP_220589210.1">
    <property type="nucleotide sequence ID" value="NZ_RKLQ01000002.1"/>
</dbReference>
<keyword evidence="1" id="KW-0472">Membrane</keyword>
<feature type="transmembrane region" description="Helical" evidence="1">
    <location>
        <begin position="72"/>
        <end position="97"/>
    </location>
</feature>
<organism evidence="2 3">
    <name type="scientific">Haloarcula salinisoli</name>
    <dbReference type="NCBI Taxonomy" id="2487746"/>
    <lineage>
        <taxon>Archaea</taxon>
        <taxon>Methanobacteriati</taxon>
        <taxon>Methanobacteriota</taxon>
        <taxon>Stenosarchaea group</taxon>
        <taxon>Halobacteria</taxon>
        <taxon>Halobacteriales</taxon>
        <taxon>Haloarculaceae</taxon>
        <taxon>Haloarcula</taxon>
    </lineage>
</organism>
<feature type="transmembrane region" description="Helical" evidence="1">
    <location>
        <begin position="17"/>
        <end position="35"/>
    </location>
</feature>
<dbReference type="AlphaFoldDB" id="A0A8J7YFK9"/>
<accession>A0A8J7YFK9</accession>
<evidence type="ECO:0000313" key="3">
    <source>
        <dbReference type="Proteomes" id="UP000783863"/>
    </source>
</evidence>
<protein>
    <submittedName>
        <fullName evidence="2">Uncharacterized protein</fullName>
    </submittedName>
</protein>
<proteinExistence type="predicted"/>
<keyword evidence="1" id="KW-0812">Transmembrane</keyword>
<sequence>MAHSGSTTRQAGRLDPAFVGLVLTRLGAGIIALTLPVATGAFAGVLLTAGSPAVGVALALQAMDGSLLGGFGLAWLFHVATLAGLCGCWVLGAGLLLSGLYD</sequence>
<reference evidence="2" key="1">
    <citation type="submission" date="2021-06" db="EMBL/GenBank/DDBJ databases">
        <title>Halomicroarcula sp. F24A a new haloarchaeum isolated from saline soil.</title>
        <authorList>
            <person name="Duran-Viseras A."/>
            <person name="Sanchez-Porro C."/>
            <person name="Ventosa A."/>
        </authorList>
    </citation>
    <scope>NUCLEOTIDE SEQUENCE</scope>
    <source>
        <strain evidence="2">F24A</strain>
    </source>
</reference>
<comment type="caution">
    <text evidence="2">The sequence shown here is derived from an EMBL/GenBank/DDBJ whole genome shotgun (WGS) entry which is preliminary data.</text>
</comment>
<evidence type="ECO:0000256" key="1">
    <source>
        <dbReference type="SAM" id="Phobius"/>
    </source>
</evidence>
<dbReference type="Proteomes" id="UP000783863">
    <property type="component" value="Unassembled WGS sequence"/>
</dbReference>
<name>A0A8J7YFK9_9EURY</name>
<keyword evidence="1" id="KW-1133">Transmembrane helix</keyword>